<keyword evidence="6" id="KW-0496">Mitochondrion</keyword>
<gene>
    <name evidence="12" type="ORF">LSTR_LSTR005846</name>
</gene>
<dbReference type="PANTHER" id="PTHR12645:SF0">
    <property type="entry name" value="FAD-LINKED SULFHYDRYL OXIDASE ALR"/>
    <property type="match status" value="1"/>
</dbReference>
<keyword evidence="4 9" id="KW-0274">FAD</keyword>
<dbReference type="GO" id="GO:0016971">
    <property type="term" value="F:flavin-dependent sulfhydryl oxidase activity"/>
    <property type="evidence" value="ECO:0007669"/>
    <property type="project" value="InterPro"/>
</dbReference>
<evidence type="ECO:0000256" key="7">
    <source>
        <dbReference type="ARBA" id="ARBA00023157"/>
    </source>
</evidence>
<dbReference type="FunCoup" id="A0A482WSN4">
    <property type="interactions" value="1243"/>
</dbReference>
<dbReference type="InterPro" id="IPR039799">
    <property type="entry name" value="ALR/ERV"/>
</dbReference>
<dbReference type="PANTHER" id="PTHR12645">
    <property type="entry name" value="ALR/ERV"/>
    <property type="match status" value="1"/>
</dbReference>
<keyword evidence="3 9" id="KW-0285">Flavoprotein</keyword>
<feature type="compositionally biased region" description="Polar residues" evidence="10">
    <location>
        <begin position="10"/>
        <end position="20"/>
    </location>
</feature>
<dbReference type="SUPFAM" id="SSF69000">
    <property type="entry name" value="FAD-dependent thiol oxidase"/>
    <property type="match status" value="1"/>
</dbReference>
<keyword evidence="13" id="KW-1185">Reference proteome</keyword>
<dbReference type="STRING" id="195883.A0A482WSN4"/>
<dbReference type="InParanoid" id="A0A482WSN4"/>
<accession>A0A482WSN4</accession>
<dbReference type="InterPro" id="IPR017905">
    <property type="entry name" value="ERV/ALR_sulphydryl_oxidase"/>
</dbReference>
<evidence type="ECO:0000256" key="4">
    <source>
        <dbReference type="ARBA" id="ARBA00022827"/>
    </source>
</evidence>
<evidence type="ECO:0000256" key="6">
    <source>
        <dbReference type="ARBA" id="ARBA00023128"/>
    </source>
</evidence>
<comment type="subcellular location">
    <subcellularLocation>
        <location evidence="2">Mitochondrion intermembrane space</location>
    </subcellularLocation>
</comment>
<dbReference type="Gene3D" id="1.20.120.310">
    <property type="entry name" value="ERV/ALR sulfhydryl oxidase domain"/>
    <property type="match status" value="1"/>
</dbReference>
<organism evidence="12 13">
    <name type="scientific">Laodelphax striatellus</name>
    <name type="common">Small brown planthopper</name>
    <name type="synonym">Delphax striatella</name>
    <dbReference type="NCBI Taxonomy" id="195883"/>
    <lineage>
        <taxon>Eukaryota</taxon>
        <taxon>Metazoa</taxon>
        <taxon>Ecdysozoa</taxon>
        <taxon>Arthropoda</taxon>
        <taxon>Hexapoda</taxon>
        <taxon>Insecta</taxon>
        <taxon>Pterygota</taxon>
        <taxon>Neoptera</taxon>
        <taxon>Paraneoptera</taxon>
        <taxon>Hemiptera</taxon>
        <taxon>Auchenorrhyncha</taxon>
        <taxon>Fulgoroidea</taxon>
        <taxon>Delphacidae</taxon>
        <taxon>Criomorphinae</taxon>
        <taxon>Laodelphax</taxon>
    </lineage>
</organism>
<evidence type="ECO:0000256" key="2">
    <source>
        <dbReference type="ARBA" id="ARBA00004569"/>
    </source>
</evidence>
<evidence type="ECO:0000256" key="1">
    <source>
        <dbReference type="ARBA" id="ARBA00001974"/>
    </source>
</evidence>
<evidence type="ECO:0000256" key="5">
    <source>
        <dbReference type="ARBA" id="ARBA00023002"/>
    </source>
</evidence>
<dbReference type="PROSITE" id="PS51324">
    <property type="entry name" value="ERV_ALR"/>
    <property type="match status" value="1"/>
</dbReference>
<dbReference type="GO" id="GO:0005758">
    <property type="term" value="C:mitochondrial intermembrane space"/>
    <property type="evidence" value="ECO:0007669"/>
    <property type="project" value="UniProtKB-SubCell"/>
</dbReference>
<evidence type="ECO:0000313" key="12">
    <source>
        <dbReference type="EMBL" id="RZF36030.1"/>
    </source>
</evidence>
<comment type="catalytic activity">
    <reaction evidence="8 9">
        <text>2 R'C(R)SH + O2 = R'C(R)S-S(R)CR' + H2O2</text>
        <dbReference type="Rhea" id="RHEA:17357"/>
        <dbReference type="ChEBI" id="CHEBI:15379"/>
        <dbReference type="ChEBI" id="CHEBI:16240"/>
        <dbReference type="ChEBI" id="CHEBI:16520"/>
        <dbReference type="ChEBI" id="CHEBI:17412"/>
        <dbReference type="EC" id="1.8.3.2"/>
    </reaction>
</comment>
<dbReference type="EC" id="1.8.3.2" evidence="9"/>
<name>A0A482WSN4_LAOST</name>
<dbReference type="GO" id="GO:0050660">
    <property type="term" value="F:flavin adenine dinucleotide binding"/>
    <property type="evidence" value="ECO:0007669"/>
    <property type="project" value="TreeGrafter"/>
</dbReference>
<feature type="region of interest" description="Disordered" evidence="10">
    <location>
        <begin position="1"/>
        <end position="68"/>
    </location>
</feature>
<evidence type="ECO:0000256" key="8">
    <source>
        <dbReference type="ARBA" id="ARBA00048864"/>
    </source>
</evidence>
<dbReference type="EMBL" id="QKKF02027168">
    <property type="protein sequence ID" value="RZF36030.1"/>
    <property type="molecule type" value="Genomic_DNA"/>
</dbReference>
<sequence length="177" mass="20375">MPSRPGFDNYNETDNQSTTPLPQPGKKPCRTCTDFKSWAKMQGNKDSQKQSDENANLSRAKKIPEDCPLDRDQLGSKTWAFLHTMAAYYPDQPTSQQQNDMANFFTLFSRFYPCEACASHFRKQLQTSPPMVQSQAALTQWLCWVHNNVNKRLGKPQFDCRQVNARWRDGWPDGSCD</sequence>
<keyword evidence="5 9" id="KW-0560">Oxidoreductase</keyword>
<comment type="cofactor">
    <cofactor evidence="1 9">
        <name>FAD</name>
        <dbReference type="ChEBI" id="CHEBI:57692"/>
    </cofactor>
</comment>
<comment type="caution">
    <text evidence="12">The sequence shown here is derived from an EMBL/GenBank/DDBJ whole genome shotgun (WGS) entry which is preliminary data.</text>
</comment>
<evidence type="ECO:0000256" key="10">
    <source>
        <dbReference type="SAM" id="MobiDB-lite"/>
    </source>
</evidence>
<protein>
    <recommendedName>
        <fullName evidence="9">Sulfhydryl oxidase</fullName>
        <ecNumber evidence="9">1.8.3.2</ecNumber>
    </recommendedName>
</protein>
<feature type="domain" description="ERV/ALR sulfhydryl oxidase" evidence="11">
    <location>
        <begin position="67"/>
        <end position="167"/>
    </location>
</feature>
<dbReference type="SMR" id="A0A482WSN4"/>
<dbReference type="FunFam" id="1.20.120.310:FF:000003">
    <property type="entry name" value="Sulfhydryl oxidase"/>
    <property type="match status" value="1"/>
</dbReference>
<evidence type="ECO:0000256" key="3">
    <source>
        <dbReference type="ARBA" id="ARBA00022630"/>
    </source>
</evidence>
<keyword evidence="7" id="KW-1015">Disulfide bond</keyword>
<evidence type="ECO:0000259" key="11">
    <source>
        <dbReference type="PROSITE" id="PS51324"/>
    </source>
</evidence>
<reference evidence="12 13" key="1">
    <citation type="journal article" date="2017" name="Gigascience">
        <title>Genome sequence of the small brown planthopper, Laodelphax striatellus.</title>
        <authorList>
            <person name="Zhu J."/>
            <person name="Jiang F."/>
            <person name="Wang X."/>
            <person name="Yang P."/>
            <person name="Bao Y."/>
            <person name="Zhao W."/>
            <person name="Wang W."/>
            <person name="Lu H."/>
            <person name="Wang Q."/>
            <person name="Cui N."/>
            <person name="Li J."/>
            <person name="Chen X."/>
            <person name="Luo L."/>
            <person name="Yu J."/>
            <person name="Kang L."/>
            <person name="Cui F."/>
        </authorList>
    </citation>
    <scope>NUCLEOTIDE SEQUENCE [LARGE SCALE GENOMIC DNA]</scope>
    <source>
        <strain evidence="12">Lst14</strain>
    </source>
</reference>
<dbReference type="AlphaFoldDB" id="A0A482WSN4"/>
<dbReference type="Pfam" id="PF04777">
    <property type="entry name" value="Evr1_Alr"/>
    <property type="match status" value="1"/>
</dbReference>
<proteinExistence type="predicted"/>
<dbReference type="Proteomes" id="UP000291343">
    <property type="component" value="Unassembled WGS sequence"/>
</dbReference>
<dbReference type="OrthoDB" id="17199at2759"/>
<evidence type="ECO:0000313" key="13">
    <source>
        <dbReference type="Proteomes" id="UP000291343"/>
    </source>
</evidence>
<evidence type="ECO:0000256" key="9">
    <source>
        <dbReference type="RuleBase" id="RU371123"/>
    </source>
</evidence>
<dbReference type="InterPro" id="IPR036774">
    <property type="entry name" value="ERV/ALR_sulphydryl_oxid_sf"/>
</dbReference>